<evidence type="ECO:0008006" key="7">
    <source>
        <dbReference type="Google" id="ProtNLM"/>
    </source>
</evidence>
<evidence type="ECO:0000256" key="4">
    <source>
        <dbReference type="PROSITE-ProRule" id="PRU01201"/>
    </source>
</evidence>
<feature type="repeat" description="CSPG" evidence="4">
    <location>
        <begin position="24"/>
        <end position="125"/>
    </location>
</feature>
<reference evidence="6" key="1">
    <citation type="submission" date="2015-09" db="EMBL/GenBank/DDBJ databases">
        <title>Scylla olivacea transcriptome.</title>
        <authorList>
            <person name="Ikhwanuddin M."/>
        </authorList>
    </citation>
    <scope>NUCLEOTIDE SEQUENCE</scope>
</reference>
<dbReference type="PROSITE" id="PS51854">
    <property type="entry name" value="CSPG"/>
    <property type="match status" value="1"/>
</dbReference>
<evidence type="ECO:0000313" key="6">
    <source>
        <dbReference type="EMBL" id="JAI67503.1"/>
    </source>
</evidence>
<dbReference type="GO" id="GO:0009653">
    <property type="term" value="P:anatomical structure morphogenesis"/>
    <property type="evidence" value="ECO:0007669"/>
    <property type="project" value="TreeGrafter"/>
</dbReference>
<keyword evidence="3" id="KW-0325">Glycoprotein</keyword>
<dbReference type="PANTHER" id="PTHR45739">
    <property type="entry name" value="MATRIX PROTEIN, PUTATIVE-RELATED"/>
    <property type="match status" value="1"/>
</dbReference>
<evidence type="ECO:0000256" key="3">
    <source>
        <dbReference type="ARBA" id="ARBA00023180"/>
    </source>
</evidence>
<dbReference type="Pfam" id="PF16184">
    <property type="entry name" value="Cadherin_3"/>
    <property type="match status" value="1"/>
</dbReference>
<dbReference type="EMBL" id="GDRN01032124">
    <property type="protein sequence ID" value="JAI67503.1"/>
    <property type="molecule type" value="Transcribed_RNA"/>
</dbReference>
<evidence type="ECO:0000256" key="1">
    <source>
        <dbReference type="ARBA" id="ARBA00022729"/>
    </source>
</evidence>
<organism evidence="6">
    <name type="scientific">Scylla olivacea</name>
    <name type="common">Orange mud crab</name>
    <name type="synonym">Cancer olivacea</name>
    <dbReference type="NCBI Taxonomy" id="85551"/>
    <lineage>
        <taxon>Eukaryota</taxon>
        <taxon>Metazoa</taxon>
        <taxon>Ecdysozoa</taxon>
        <taxon>Arthropoda</taxon>
        <taxon>Crustacea</taxon>
        <taxon>Multicrustacea</taxon>
        <taxon>Malacostraca</taxon>
        <taxon>Eumalacostraca</taxon>
        <taxon>Eucarida</taxon>
        <taxon>Decapoda</taxon>
        <taxon>Pleocyemata</taxon>
        <taxon>Brachyura</taxon>
        <taxon>Eubrachyura</taxon>
        <taxon>Portunoidea</taxon>
        <taxon>Portunidae</taxon>
        <taxon>Portuninae</taxon>
        <taxon>Scylla</taxon>
    </lineage>
</organism>
<keyword evidence="1 5" id="KW-0732">Signal</keyword>
<evidence type="ECO:0000256" key="2">
    <source>
        <dbReference type="ARBA" id="ARBA00022737"/>
    </source>
</evidence>
<name>A0A0P4WFJ8_SCYOL</name>
<protein>
    <recommendedName>
        <fullName evidence="7">Cadherin domain-containing protein</fullName>
    </recommendedName>
</protein>
<sequence length="147" mass="16235">MRQVFLFHLFQVLRVTILSVDNSIPNVEVGGPVLVAEGGSMVVPATSIIALDLDTLPSKLEVVLDSQPIFGYLTNKDADNVVGSQGTAPLARFPLSALQDGSVWYIQSLHRDQEPDQDTFLFHVTDSTNDSPVERFNITIKVMLFYL</sequence>
<accession>A0A0P4WFJ8</accession>
<dbReference type="AlphaFoldDB" id="A0A0P4WFJ8"/>
<dbReference type="PANTHER" id="PTHR45739:SF1">
    <property type="entry name" value="EXTRACELLULAR MATRIX ORGANIZING PROTEIN FRAS1"/>
    <property type="match status" value="1"/>
</dbReference>
<dbReference type="InterPro" id="IPR051561">
    <property type="entry name" value="FRAS1_ECM"/>
</dbReference>
<feature type="signal peptide" evidence="5">
    <location>
        <begin position="1"/>
        <end position="19"/>
    </location>
</feature>
<keyword evidence="2" id="KW-0677">Repeat</keyword>
<evidence type="ECO:0000256" key="5">
    <source>
        <dbReference type="SAM" id="SignalP"/>
    </source>
</evidence>
<dbReference type="InterPro" id="IPR039005">
    <property type="entry name" value="CSPG_rpt"/>
</dbReference>
<proteinExistence type="predicted"/>
<feature type="chain" id="PRO_5006070477" description="Cadherin domain-containing protein" evidence="5">
    <location>
        <begin position="20"/>
        <end position="147"/>
    </location>
</feature>